<reference evidence="5 6" key="1">
    <citation type="journal article" date="2024" name="Plant J.">
        <title>Genome sequences and population genomics reveal climatic adaptation and genomic divergence between two closely related sweetgum species.</title>
        <authorList>
            <person name="Xu W.Q."/>
            <person name="Ren C.Q."/>
            <person name="Zhang X.Y."/>
            <person name="Comes H.P."/>
            <person name="Liu X.H."/>
            <person name="Li Y.G."/>
            <person name="Kettle C.J."/>
            <person name="Jalonen R."/>
            <person name="Gaisberger H."/>
            <person name="Ma Y.Z."/>
            <person name="Qiu Y.X."/>
        </authorList>
    </citation>
    <scope>NUCLEOTIDE SEQUENCE [LARGE SCALE GENOMIC DNA]</scope>
    <source>
        <strain evidence="5">Hangzhou</strain>
    </source>
</reference>
<proteinExistence type="inferred from homology"/>
<evidence type="ECO:0000256" key="1">
    <source>
        <dbReference type="ARBA" id="ARBA00006643"/>
    </source>
</evidence>
<dbReference type="GO" id="GO:0008270">
    <property type="term" value="F:zinc ion binding"/>
    <property type="evidence" value="ECO:0007669"/>
    <property type="project" value="InterPro"/>
</dbReference>
<dbReference type="Pfam" id="PF01535">
    <property type="entry name" value="PPR"/>
    <property type="match status" value="5"/>
</dbReference>
<organism evidence="5 6">
    <name type="scientific">Liquidambar formosana</name>
    <name type="common">Formosan gum</name>
    <dbReference type="NCBI Taxonomy" id="63359"/>
    <lineage>
        <taxon>Eukaryota</taxon>
        <taxon>Viridiplantae</taxon>
        <taxon>Streptophyta</taxon>
        <taxon>Embryophyta</taxon>
        <taxon>Tracheophyta</taxon>
        <taxon>Spermatophyta</taxon>
        <taxon>Magnoliopsida</taxon>
        <taxon>eudicotyledons</taxon>
        <taxon>Gunneridae</taxon>
        <taxon>Pentapetalae</taxon>
        <taxon>Saxifragales</taxon>
        <taxon>Altingiaceae</taxon>
        <taxon>Liquidambar</taxon>
    </lineage>
</organism>
<feature type="repeat" description="PPR" evidence="3">
    <location>
        <begin position="177"/>
        <end position="211"/>
    </location>
</feature>
<feature type="repeat" description="PPR" evidence="3">
    <location>
        <begin position="597"/>
        <end position="631"/>
    </location>
</feature>
<dbReference type="FunFam" id="1.25.40.10:FF:001325">
    <property type="entry name" value="Tetratricopeptide repeat (TPR)-like superfamily protein"/>
    <property type="match status" value="1"/>
</dbReference>
<dbReference type="InterPro" id="IPR046960">
    <property type="entry name" value="PPR_At4g14850-like_plant"/>
</dbReference>
<dbReference type="InterPro" id="IPR032867">
    <property type="entry name" value="DYW_dom"/>
</dbReference>
<dbReference type="PROSITE" id="PS51375">
    <property type="entry name" value="PPR"/>
    <property type="match status" value="7"/>
</dbReference>
<dbReference type="InterPro" id="IPR002885">
    <property type="entry name" value="PPR_rpt"/>
</dbReference>
<accession>A0AAP0R8Q2</accession>
<dbReference type="Gene3D" id="1.25.40.10">
    <property type="entry name" value="Tetratricopeptide repeat domain"/>
    <property type="match status" value="6"/>
</dbReference>
<dbReference type="NCBIfam" id="TIGR00756">
    <property type="entry name" value="PPR"/>
    <property type="match status" value="7"/>
</dbReference>
<evidence type="ECO:0000313" key="5">
    <source>
        <dbReference type="EMBL" id="KAK9270301.1"/>
    </source>
</evidence>
<dbReference type="SUPFAM" id="SSF48452">
    <property type="entry name" value="TPR-like"/>
    <property type="match status" value="2"/>
</dbReference>
<dbReference type="Pfam" id="PF13812">
    <property type="entry name" value="PPR_3"/>
    <property type="match status" value="1"/>
</dbReference>
<comment type="similarity">
    <text evidence="1">Belongs to the PPR family. PCMP-H subfamily.</text>
</comment>
<feature type="domain" description="DYW" evidence="4">
    <location>
        <begin position="818"/>
        <end position="912"/>
    </location>
</feature>
<dbReference type="PANTHER" id="PTHR47926:SF522">
    <property type="entry name" value="TETRATRICOPEPTIDE REPEAT-LIKE SUPERFAMILY PROTEIN"/>
    <property type="match status" value="1"/>
</dbReference>
<feature type="repeat" description="PPR" evidence="3">
    <location>
        <begin position="489"/>
        <end position="523"/>
    </location>
</feature>
<dbReference type="GO" id="GO:0009451">
    <property type="term" value="P:RNA modification"/>
    <property type="evidence" value="ECO:0007669"/>
    <property type="project" value="InterPro"/>
</dbReference>
<feature type="repeat" description="PPR" evidence="3">
    <location>
        <begin position="458"/>
        <end position="488"/>
    </location>
</feature>
<feature type="repeat" description="PPR" evidence="3">
    <location>
        <begin position="382"/>
        <end position="416"/>
    </location>
</feature>
<dbReference type="AlphaFoldDB" id="A0AAP0R8Q2"/>
<evidence type="ECO:0000313" key="6">
    <source>
        <dbReference type="Proteomes" id="UP001415857"/>
    </source>
</evidence>
<keyword evidence="2" id="KW-0677">Repeat</keyword>
<feature type="repeat" description="PPR" evidence="3">
    <location>
        <begin position="73"/>
        <end position="107"/>
    </location>
</feature>
<comment type="caution">
    <text evidence="5">The sequence shown here is derived from an EMBL/GenBank/DDBJ whole genome shotgun (WGS) entry which is preliminary data.</text>
</comment>
<protein>
    <recommendedName>
        <fullName evidence="4">DYW domain-containing protein</fullName>
    </recommendedName>
</protein>
<sequence>MATISPVAVSASPAMHQLQNELSCHPILNPIHPMGKHNAPFKNFTRNGLSNPGTGEGRLDDAQQLFDNLPLRNESYCSAVIASHARSGNFTQAFNLFEKMLIEGLRPNALALTSLLKVSSNVGGFGLSRQLHGWSVRAGFRLDTGIRTALITMYSHCGMLDDARRVFDETPVSFVDDVFLWNSIIAAYILYECWIEAFRLFGEMVSFGLVAPTELTYATIVNACGSVGEEKYGATIHGRIIKGGMLEATNLWNSLVTFYTKCGNLQDANRLFERIPRKNVVSWNAIIAANEQNNEEENALDVFRRMVRVRPPLEPNRITFLSVLSAVSGLSALKHGREIHSHIIRLGLEFETSIVNSLITMYSKCREVGKARAVFERLHFKDLITWNAMLSGYEQNEQQESCFNIFKKMQLSGFEPDSHSFTVILSAASSDPSRLIYLRRGRAIHGYILRRTATSGVSLPISNAMLTMYAKFNRVADAEKIFKEMKKRDSYSWNAMMDGYSSNAQFDGALMIFLDMLKKGLPLDHLSLSILLTSCGKLVLLHLGKQCHSIIVKLFFDQNCACWNALLSINNALVSMYSKCGSIDDAAQVFSRMERRDVFSWTAMITGYAQHGMAFESLQLYKRMKTNSVKPNHVTFLGLLMACAHGGLVEKGTHLFHSMTKDYGLNPSIEHYACMIDLFSRSGRFDCAKSLVESAITLFGPDHGDTSNLWRVLLGACHAHKHLELGVEVATKILELEPEDEATHISLANIYASKGLWEDSISVRKTMRDKDLKKEIGCSWIDVGNKRHVFVAGDIFHSSRKEIYDKLGELDFRLRRMGYVPMTDFVLHDVDEMQKEAIIGYHSEKLAVSFGLLQNGVGNKGVIRVIKNLRVCGDCHNWMKFTSLVEERDIILRDSRRFHFFKNGRCSCRDFW</sequence>
<dbReference type="InterPro" id="IPR046848">
    <property type="entry name" value="E_motif"/>
</dbReference>
<dbReference type="InterPro" id="IPR011990">
    <property type="entry name" value="TPR-like_helical_dom_sf"/>
</dbReference>
<dbReference type="FunFam" id="1.25.40.10:FF:001093">
    <property type="entry name" value="Pentatricopeptide repeat-containing protein At2g34400"/>
    <property type="match status" value="1"/>
</dbReference>
<gene>
    <name evidence="5" type="ORF">L1049_025879</name>
</gene>
<name>A0AAP0R8Q2_LIQFO</name>
<dbReference type="FunFam" id="1.25.40.10:FF:000196">
    <property type="entry name" value="Pentatricopeptide repeat-containing protein At4g14850"/>
    <property type="match status" value="2"/>
</dbReference>
<evidence type="ECO:0000256" key="3">
    <source>
        <dbReference type="PROSITE-ProRule" id="PRU00708"/>
    </source>
</evidence>
<evidence type="ECO:0000259" key="4">
    <source>
        <dbReference type="Pfam" id="PF14432"/>
    </source>
</evidence>
<dbReference type="GO" id="GO:0003723">
    <property type="term" value="F:RNA binding"/>
    <property type="evidence" value="ECO:0007669"/>
    <property type="project" value="InterPro"/>
</dbReference>
<keyword evidence="6" id="KW-1185">Reference proteome</keyword>
<evidence type="ECO:0000256" key="2">
    <source>
        <dbReference type="ARBA" id="ARBA00022737"/>
    </source>
</evidence>
<dbReference type="Pfam" id="PF14432">
    <property type="entry name" value="DYW_deaminase"/>
    <property type="match status" value="1"/>
</dbReference>
<dbReference type="Proteomes" id="UP001415857">
    <property type="component" value="Unassembled WGS sequence"/>
</dbReference>
<dbReference type="Pfam" id="PF13041">
    <property type="entry name" value="PPR_2"/>
    <property type="match status" value="3"/>
</dbReference>
<feature type="repeat" description="PPR" evidence="3">
    <location>
        <begin position="248"/>
        <end position="282"/>
    </location>
</feature>
<dbReference type="Pfam" id="PF20431">
    <property type="entry name" value="E_motif"/>
    <property type="match status" value="1"/>
</dbReference>
<dbReference type="EMBL" id="JBBPBK010000014">
    <property type="protein sequence ID" value="KAK9270301.1"/>
    <property type="molecule type" value="Genomic_DNA"/>
</dbReference>
<dbReference type="PANTHER" id="PTHR47926">
    <property type="entry name" value="PENTATRICOPEPTIDE REPEAT-CONTAINING PROTEIN"/>
    <property type="match status" value="1"/>
</dbReference>